<keyword evidence="4 5" id="KW-0472">Membrane</keyword>
<dbReference type="EMBL" id="QYSE01000003">
    <property type="protein sequence ID" value="RJF34532.1"/>
    <property type="molecule type" value="Genomic_DNA"/>
</dbReference>
<organism evidence="7 8">
    <name type="scientific">Pseudoalteromonas gelatinilytica</name>
    <dbReference type="NCBI Taxonomy" id="1703256"/>
    <lineage>
        <taxon>Bacteria</taxon>
        <taxon>Pseudomonadati</taxon>
        <taxon>Pseudomonadota</taxon>
        <taxon>Gammaproteobacteria</taxon>
        <taxon>Alteromonadales</taxon>
        <taxon>Pseudoalteromonadaceae</taxon>
        <taxon>Pseudoalteromonas</taxon>
    </lineage>
</organism>
<feature type="domain" description="RDD" evidence="6">
    <location>
        <begin position="32"/>
        <end position="153"/>
    </location>
</feature>
<evidence type="ECO:0000259" key="6">
    <source>
        <dbReference type="Pfam" id="PF06271"/>
    </source>
</evidence>
<comment type="caution">
    <text evidence="7">The sequence shown here is derived from an EMBL/GenBank/DDBJ whole genome shotgun (WGS) entry which is preliminary data.</text>
</comment>
<dbReference type="InterPro" id="IPR010432">
    <property type="entry name" value="RDD"/>
</dbReference>
<evidence type="ECO:0000256" key="5">
    <source>
        <dbReference type="SAM" id="Phobius"/>
    </source>
</evidence>
<evidence type="ECO:0000256" key="1">
    <source>
        <dbReference type="ARBA" id="ARBA00004141"/>
    </source>
</evidence>
<evidence type="ECO:0000313" key="7">
    <source>
        <dbReference type="EMBL" id="RJF34532.1"/>
    </source>
</evidence>
<dbReference type="AlphaFoldDB" id="A0A3A3EH13"/>
<dbReference type="PANTHER" id="PTHR38480">
    <property type="entry name" value="SLR0254 PROTEIN"/>
    <property type="match status" value="1"/>
</dbReference>
<gene>
    <name evidence="7" type="ORF">D4741_14205</name>
</gene>
<accession>A0A3A3EH13</accession>
<reference evidence="7 8" key="1">
    <citation type="submission" date="2018-09" db="EMBL/GenBank/DDBJ databases">
        <title>Identification of marine bacteria producing industrial enzymes.</title>
        <authorList>
            <person name="Cheng T.H."/>
            <person name="Saidin J."/>
            <person name="Muhd D.D."/>
            <person name="Isa M.N.M."/>
            <person name="Bakar M.F.A."/>
            <person name="Ismail N."/>
        </authorList>
    </citation>
    <scope>NUCLEOTIDE SEQUENCE [LARGE SCALE GENOMIC DNA]</scope>
    <source>
        <strain evidence="7 8">MNAD 1.6</strain>
    </source>
</reference>
<dbReference type="Pfam" id="PF06271">
    <property type="entry name" value="RDD"/>
    <property type="match status" value="1"/>
</dbReference>
<evidence type="ECO:0000256" key="2">
    <source>
        <dbReference type="ARBA" id="ARBA00022692"/>
    </source>
</evidence>
<name>A0A3A3EH13_9GAMM</name>
<dbReference type="GO" id="GO:0016020">
    <property type="term" value="C:membrane"/>
    <property type="evidence" value="ECO:0007669"/>
    <property type="project" value="UniProtKB-SubCell"/>
</dbReference>
<keyword evidence="3 5" id="KW-1133">Transmembrane helix</keyword>
<protein>
    <submittedName>
        <fullName evidence="7">RDD family protein</fullName>
    </submittedName>
</protein>
<dbReference type="PANTHER" id="PTHR38480:SF1">
    <property type="entry name" value="SLR0254 PROTEIN"/>
    <property type="match status" value="1"/>
</dbReference>
<proteinExistence type="predicted"/>
<evidence type="ECO:0000256" key="4">
    <source>
        <dbReference type="ARBA" id="ARBA00023136"/>
    </source>
</evidence>
<comment type="subcellular location">
    <subcellularLocation>
        <location evidence="1">Membrane</location>
        <topology evidence="1">Multi-pass membrane protein</topology>
    </subcellularLocation>
</comment>
<feature type="transmembrane region" description="Helical" evidence="5">
    <location>
        <begin position="45"/>
        <end position="63"/>
    </location>
</feature>
<evidence type="ECO:0000256" key="3">
    <source>
        <dbReference type="ARBA" id="ARBA00022989"/>
    </source>
</evidence>
<evidence type="ECO:0000313" key="8">
    <source>
        <dbReference type="Proteomes" id="UP000265938"/>
    </source>
</evidence>
<dbReference type="Proteomes" id="UP000265938">
    <property type="component" value="Unassembled WGS sequence"/>
</dbReference>
<keyword evidence="2 5" id="KW-0812">Transmembrane</keyword>
<sequence length="249" mass="27678">MNTSSRLMLNHGLENREYIKLPEGVDIAITPAGVVARSYAYIIDFLIRSLVLLAVGTVLAFFGDAGQGLILIAYFLISWGYNILFEMESGQTPGKKRLEIRVVQDNGLPASFSQIVVRNLLRPADMLPIGYFLGLVVMLFNNRFKRIGDWAAGTMVIYDDELAARPELSQGEVHIPTISLTTEEQLAVLAFAERHDELSDARRRELAAILAAPFSAAEHEIEAQLVSYARHFAGQVQNNNDYPQPEGKQ</sequence>
<feature type="transmembrane region" description="Helical" evidence="5">
    <location>
        <begin position="69"/>
        <end position="87"/>
    </location>
</feature>